<keyword evidence="1" id="KW-0812">Transmembrane</keyword>
<proteinExistence type="predicted"/>
<protein>
    <submittedName>
        <fullName evidence="2">Uncharacterized protein</fullName>
    </submittedName>
</protein>
<accession>A0A8C8SS62</accession>
<reference evidence="2" key="1">
    <citation type="submission" date="2025-08" db="UniProtKB">
        <authorList>
            <consortium name="Ensembl"/>
        </authorList>
    </citation>
    <scope>IDENTIFICATION</scope>
</reference>
<sequence length="59" mass="6633">MLGFLKYPVMVTAEINVNLVALTVMGLISRLWGLSYPRAVVMHPCEREGKSLCPIQSLW</sequence>
<keyword evidence="3" id="KW-1185">Reference proteome</keyword>
<reference evidence="2" key="2">
    <citation type="submission" date="2025-09" db="UniProtKB">
        <authorList>
            <consortium name="Ensembl"/>
        </authorList>
    </citation>
    <scope>IDENTIFICATION</scope>
</reference>
<dbReference type="AlphaFoldDB" id="A0A8C8SS62"/>
<keyword evidence="1" id="KW-1133">Transmembrane helix</keyword>
<organism evidence="2 3">
    <name type="scientific">Pelusios castaneus</name>
    <name type="common">West African mud turtle</name>
    <dbReference type="NCBI Taxonomy" id="367368"/>
    <lineage>
        <taxon>Eukaryota</taxon>
        <taxon>Metazoa</taxon>
        <taxon>Chordata</taxon>
        <taxon>Craniata</taxon>
        <taxon>Vertebrata</taxon>
        <taxon>Euteleostomi</taxon>
        <taxon>Archelosauria</taxon>
        <taxon>Testudinata</taxon>
        <taxon>Testudines</taxon>
        <taxon>Pleurodira</taxon>
        <taxon>Pelomedusidae</taxon>
        <taxon>Pelusios</taxon>
    </lineage>
</organism>
<evidence type="ECO:0000313" key="3">
    <source>
        <dbReference type="Proteomes" id="UP000694393"/>
    </source>
</evidence>
<evidence type="ECO:0000256" key="1">
    <source>
        <dbReference type="SAM" id="Phobius"/>
    </source>
</evidence>
<evidence type="ECO:0000313" key="2">
    <source>
        <dbReference type="Ensembl" id="ENSPCEP00000024831.1"/>
    </source>
</evidence>
<dbReference type="Ensembl" id="ENSPCET00000025665.1">
    <property type="protein sequence ID" value="ENSPCEP00000024831.1"/>
    <property type="gene ID" value="ENSPCEG00000018761.1"/>
</dbReference>
<name>A0A8C8SS62_9SAUR</name>
<keyword evidence="1" id="KW-0472">Membrane</keyword>
<dbReference type="Proteomes" id="UP000694393">
    <property type="component" value="Unplaced"/>
</dbReference>
<feature type="transmembrane region" description="Helical" evidence="1">
    <location>
        <begin position="15"/>
        <end position="33"/>
    </location>
</feature>